<evidence type="ECO:0000313" key="2">
    <source>
        <dbReference type="EMBL" id="KKP70002.1"/>
    </source>
</evidence>
<protein>
    <recommendedName>
        <fullName evidence="1">Peptidase S9 prolyl oligopeptidase catalytic domain-containing protein</fullName>
    </recommendedName>
</protein>
<gene>
    <name evidence="2" type="ORF">UR67_C0002G0122</name>
</gene>
<dbReference type="EMBL" id="LBQB01000002">
    <property type="protein sequence ID" value="KKP70002.1"/>
    <property type="molecule type" value="Genomic_DNA"/>
</dbReference>
<dbReference type="SUPFAM" id="SSF53474">
    <property type="entry name" value="alpha/beta-Hydrolases"/>
    <property type="match status" value="1"/>
</dbReference>
<dbReference type="GO" id="GO:0008236">
    <property type="term" value="F:serine-type peptidase activity"/>
    <property type="evidence" value="ECO:0007669"/>
    <property type="project" value="InterPro"/>
</dbReference>
<feature type="domain" description="Peptidase S9 prolyl oligopeptidase catalytic" evidence="1">
    <location>
        <begin position="83"/>
        <end position="252"/>
    </location>
</feature>
<evidence type="ECO:0000259" key="1">
    <source>
        <dbReference type="Pfam" id="PF00326"/>
    </source>
</evidence>
<dbReference type="AlphaFoldDB" id="A0A0G0ERK6"/>
<organism evidence="2 3">
    <name type="scientific">candidate division CPR3 bacterium GW2011_GWF2_35_18</name>
    <dbReference type="NCBI Taxonomy" id="1618350"/>
    <lineage>
        <taxon>Bacteria</taxon>
        <taxon>Bacteria division CPR3</taxon>
    </lineage>
</organism>
<dbReference type="PANTHER" id="PTHR43798">
    <property type="entry name" value="MONOACYLGLYCEROL LIPASE"/>
    <property type="match status" value="1"/>
</dbReference>
<dbReference type="Pfam" id="PF00326">
    <property type="entry name" value="Peptidase_S9"/>
    <property type="match status" value="1"/>
</dbReference>
<dbReference type="InterPro" id="IPR001375">
    <property type="entry name" value="Peptidase_S9_cat"/>
</dbReference>
<sequence length="253" mass="28379">MQEKIYYQNSNGEKMCGVISNNTDSTDKPIVIISHGFTSSKDTKSWGNLVELLNGKGIATFRIDLFAHGESYGKLEDITVSKAVDGIIKAIELVKNRGYTKIGLLGSSFGGISSIMAASKFPEAIFLALRCPVCDYRQELIQSLGIEKIKQWKEKGITEIEDAGKLHKLKYSLYEDIEFNKPYKVAKKINCPVFIVHGDHDTCVPVTQSRKFAGLVKNGRLHEIKGADHWFPEGPQRTEMVEKVYEFITNKVK</sequence>
<dbReference type="GO" id="GO:0016020">
    <property type="term" value="C:membrane"/>
    <property type="evidence" value="ECO:0007669"/>
    <property type="project" value="TreeGrafter"/>
</dbReference>
<dbReference type="Proteomes" id="UP000034581">
    <property type="component" value="Unassembled WGS sequence"/>
</dbReference>
<comment type="caution">
    <text evidence="2">The sequence shown here is derived from an EMBL/GenBank/DDBJ whole genome shotgun (WGS) entry which is preliminary data.</text>
</comment>
<accession>A0A0G0ERK6</accession>
<evidence type="ECO:0000313" key="3">
    <source>
        <dbReference type="Proteomes" id="UP000034581"/>
    </source>
</evidence>
<dbReference type="InterPro" id="IPR029058">
    <property type="entry name" value="AB_hydrolase_fold"/>
</dbReference>
<dbReference type="InterPro" id="IPR050266">
    <property type="entry name" value="AB_hydrolase_sf"/>
</dbReference>
<reference evidence="2 3" key="1">
    <citation type="journal article" date="2015" name="Nature">
        <title>rRNA introns, odd ribosomes, and small enigmatic genomes across a large radiation of phyla.</title>
        <authorList>
            <person name="Brown C.T."/>
            <person name="Hug L.A."/>
            <person name="Thomas B.C."/>
            <person name="Sharon I."/>
            <person name="Castelle C.J."/>
            <person name="Singh A."/>
            <person name="Wilkins M.J."/>
            <person name="Williams K.H."/>
            <person name="Banfield J.F."/>
        </authorList>
    </citation>
    <scope>NUCLEOTIDE SEQUENCE [LARGE SCALE GENOMIC DNA]</scope>
</reference>
<dbReference type="STRING" id="1618350.UR67_C0002G0122"/>
<proteinExistence type="predicted"/>
<dbReference type="PANTHER" id="PTHR43798:SF33">
    <property type="entry name" value="HYDROLASE, PUTATIVE (AFU_ORTHOLOGUE AFUA_2G14860)-RELATED"/>
    <property type="match status" value="1"/>
</dbReference>
<name>A0A0G0ERK6_UNCC3</name>
<dbReference type="Gene3D" id="3.40.50.1820">
    <property type="entry name" value="alpha/beta hydrolase"/>
    <property type="match status" value="1"/>
</dbReference>
<dbReference type="GO" id="GO:0006508">
    <property type="term" value="P:proteolysis"/>
    <property type="evidence" value="ECO:0007669"/>
    <property type="project" value="InterPro"/>
</dbReference>